<dbReference type="EC" id="2.3.1.47" evidence="2"/>
<dbReference type="InterPro" id="IPR015421">
    <property type="entry name" value="PyrdxlP-dep_Trfase_major"/>
</dbReference>
<evidence type="ECO:0000313" key="8">
    <source>
        <dbReference type="Proteomes" id="UP000530234"/>
    </source>
</evidence>
<dbReference type="Proteomes" id="UP000530234">
    <property type="component" value="Unassembled WGS sequence"/>
</dbReference>
<organism evidence="7 8">
    <name type="scientific">Streptomyces calidiresistens</name>
    <dbReference type="NCBI Taxonomy" id="1485586"/>
    <lineage>
        <taxon>Bacteria</taxon>
        <taxon>Bacillati</taxon>
        <taxon>Actinomycetota</taxon>
        <taxon>Actinomycetes</taxon>
        <taxon>Kitasatosporales</taxon>
        <taxon>Streptomycetaceae</taxon>
        <taxon>Streptomyces</taxon>
    </lineage>
</organism>
<dbReference type="InterPro" id="IPR015424">
    <property type="entry name" value="PyrdxlP-dep_Trfase"/>
</dbReference>
<keyword evidence="8" id="KW-1185">Reference proteome</keyword>
<gene>
    <name evidence="7" type="ORF">FOE67_27605</name>
</gene>
<keyword evidence="5" id="KW-0472">Membrane</keyword>
<dbReference type="AlphaFoldDB" id="A0A7W3T9H2"/>
<dbReference type="Gene3D" id="3.90.1150.10">
    <property type="entry name" value="Aspartate Aminotransferase, domain 1"/>
    <property type="match status" value="1"/>
</dbReference>
<feature type="transmembrane region" description="Helical" evidence="5">
    <location>
        <begin position="20"/>
        <end position="38"/>
    </location>
</feature>
<feature type="transmembrane region" description="Helical" evidence="5">
    <location>
        <begin position="44"/>
        <end position="66"/>
    </location>
</feature>
<feature type="non-terminal residue" evidence="7">
    <location>
        <position position="1"/>
    </location>
</feature>
<dbReference type="PANTHER" id="PTHR13693">
    <property type="entry name" value="CLASS II AMINOTRANSFERASE/8-AMINO-7-OXONONANOATE SYNTHASE"/>
    <property type="match status" value="1"/>
</dbReference>
<accession>A0A7W3T9H2</accession>
<evidence type="ECO:0000256" key="3">
    <source>
        <dbReference type="ARBA" id="ARBA00022679"/>
    </source>
</evidence>
<evidence type="ECO:0000256" key="1">
    <source>
        <dbReference type="ARBA" id="ARBA00001933"/>
    </source>
</evidence>
<dbReference type="InterPro" id="IPR004839">
    <property type="entry name" value="Aminotransferase_I/II_large"/>
</dbReference>
<dbReference type="InterPro" id="IPR050087">
    <property type="entry name" value="AON_synthase_class-II"/>
</dbReference>
<evidence type="ECO:0000259" key="6">
    <source>
        <dbReference type="Pfam" id="PF00155"/>
    </source>
</evidence>
<name>A0A7W3T9H2_9ACTN</name>
<keyword evidence="3 7" id="KW-0808">Transferase</keyword>
<dbReference type="SUPFAM" id="SSF53383">
    <property type="entry name" value="PLP-dependent transferases"/>
    <property type="match status" value="1"/>
</dbReference>
<dbReference type="Gene3D" id="3.40.640.10">
    <property type="entry name" value="Type I PLP-dependent aspartate aminotransferase-like (Major domain)"/>
    <property type="match status" value="1"/>
</dbReference>
<keyword evidence="5" id="KW-1133">Transmembrane helix</keyword>
<dbReference type="GO" id="GO:0008710">
    <property type="term" value="F:8-amino-7-oxononanoate synthase activity"/>
    <property type="evidence" value="ECO:0007669"/>
    <property type="project" value="UniProtKB-EC"/>
</dbReference>
<evidence type="ECO:0000256" key="2">
    <source>
        <dbReference type="ARBA" id="ARBA00013187"/>
    </source>
</evidence>
<dbReference type="GO" id="GO:0008483">
    <property type="term" value="F:transaminase activity"/>
    <property type="evidence" value="ECO:0007669"/>
    <property type="project" value="UniProtKB-KW"/>
</dbReference>
<protein>
    <recommendedName>
        <fullName evidence="2">8-amino-7-oxononanoate synthase</fullName>
        <ecNumber evidence="2">2.3.1.47</ecNumber>
    </recommendedName>
</protein>
<dbReference type="PANTHER" id="PTHR13693:SF3">
    <property type="entry name" value="LD36009P"/>
    <property type="match status" value="1"/>
</dbReference>
<dbReference type="Pfam" id="PF00155">
    <property type="entry name" value="Aminotran_1_2"/>
    <property type="match status" value="1"/>
</dbReference>
<comment type="cofactor">
    <cofactor evidence="1">
        <name>pyridoxal 5'-phosphate</name>
        <dbReference type="ChEBI" id="CHEBI:597326"/>
    </cofactor>
</comment>
<evidence type="ECO:0000256" key="4">
    <source>
        <dbReference type="ARBA" id="ARBA00047715"/>
    </source>
</evidence>
<proteinExistence type="predicted"/>
<comment type="caution">
    <text evidence="7">The sequence shown here is derived from an EMBL/GenBank/DDBJ whole genome shotgun (WGS) entry which is preliminary data.</text>
</comment>
<keyword evidence="7" id="KW-0032">Aminotransferase</keyword>
<evidence type="ECO:0000313" key="7">
    <source>
        <dbReference type="EMBL" id="MBB0233156.1"/>
    </source>
</evidence>
<reference evidence="8" key="1">
    <citation type="submission" date="2019-10" db="EMBL/GenBank/DDBJ databases">
        <title>Streptomyces sp. nov., a novel actinobacterium isolated from alkaline environment.</title>
        <authorList>
            <person name="Golinska P."/>
        </authorList>
    </citation>
    <scope>NUCLEOTIDE SEQUENCE [LARGE SCALE GENOMIC DNA]</scope>
    <source>
        <strain evidence="8">DSM 42108</strain>
    </source>
</reference>
<comment type="catalytic activity">
    <reaction evidence="4">
        <text>6-carboxyhexanoyl-[ACP] + L-alanine + H(+) = (8S)-8-amino-7-oxononanoate + holo-[ACP] + CO2</text>
        <dbReference type="Rhea" id="RHEA:42288"/>
        <dbReference type="Rhea" id="RHEA-COMP:9685"/>
        <dbReference type="Rhea" id="RHEA-COMP:9955"/>
        <dbReference type="ChEBI" id="CHEBI:15378"/>
        <dbReference type="ChEBI" id="CHEBI:16526"/>
        <dbReference type="ChEBI" id="CHEBI:57972"/>
        <dbReference type="ChEBI" id="CHEBI:64479"/>
        <dbReference type="ChEBI" id="CHEBI:78846"/>
        <dbReference type="ChEBI" id="CHEBI:149468"/>
        <dbReference type="EC" id="2.3.1.47"/>
    </reaction>
</comment>
<evidence type="ECO:0000256" key="5">
    <source>
        <dbReference type="SAM" id="Phobius"/>
    </source>
</evidence>
<dbReference type="InterPro" id="IPR015422">
    <property type="entry name" value="PyrdxlP-dep_Trfase_small"/>
</dbReference>
<dbReference type="RefSeq" id="WP_182667640.1">
    <property type="nucleotide sequence ID" value="NZ_VKHS01001583.1"/>
</dbReference>
<dbReference type="GO" id="GO:0030170">
    <property type="term" value="F:pyridoxal phosphate binding"/>
    <property type="evidence" value="ECO:0007669"/>
    <property type="project" value="InterPro"/>
</dbReference>
<feature type="domain" description="Aminotransferase class I/classII large" evidence="6">
    <location>
        <begin position="4"/>
        <end position="140"/>
    </location>
</feature>
<keyword evidence="5" id="KW-0812">Transmembrane</keyword>
<feature type="non-terminal residue" evidence="7">
    <location>
        <position position="142"/>
    </location>
</feature>
<dbReference type="EMBL" id="VKHS01001583">
    <property type="protein sequence ID" value="MBB0233156.1"/>
    <property type="molecule type" value="Genomic_DNA"/>
</dbReference>
<sequence>AELYGVEGRIDVTMCTLSKCLGGIGGCIVGSAALIEYLQFYARAYFFSAAIPAPIVAGALTALDILEREPERRADLWRSIRYVRDGLRDMGFDIGRSESAIIPLIVGDEAKLERMLLELIDAGIYMNYVAFPAVSRQRCRLR</sequence>